<dbReference type="EMBL" id="KU686197">
    <property type="protein sequence ID" value="AOV58528.1"/>
    <property type="molecule type" value="Genomic_DNA"/>
</dbReference>
<dbReference type="EMBL" id="KU686198">
    <property type="protein sequence ID" value="AOV58767.1"/>
    <property type="molecule type" value="Genomic_DNA"/>
</dbReference>
<evidence type="ECO:0000256" key="1">
    <source>
        <dbReference type="SAM" id="MobiDB-lite"/>
    </source>
</evidence>
<accession>A0A1D8KK31</accession>
<protein>
    <submittedName>
        <fullName evidence="4">Virion structural protein</fullName>
    </submittedName>
</protein>
<dbReference type="Proteomes" id="UP000204537">
    <property type="component" value="Segment"/>
</dbReference>
<gene>
    <name evidence="4" type="ORF">C421010_023</name>
    <name evidence="2" type="ORF">S250808_023</name>
    <name evidence="3" type="ORF">T040910_023</name>
</gene>
<proteinExistence type="predicted"/>
<reference evidence="5 6" key="1">
    <citation type="journal article" date="2016" name="Virology">
        <title>The genomic content and context of auxiliary metabolic genes in marine cyanomyoviruses.</title>
        <authorList>
            <person name="Crummett L.T."/>
            <person name="Puxty R.J."/>
            <person name="Weihe C."/>
            <person name="Marston M.F."/>
            <person name="Martiny J.B."/>
        </authorList>
    </citation>
    <scope>NUCLEOTIDE SEQUENCE [LARGE SCALE GENOMIC DNA]</scope>
    <source>
        <strain evidence="2">0808SB25</strain>
        <strain evidence="3">0910TB04</strain>
        <strain evidence="4">1010CC42</strain>
    </source>
</reference>
<dbReference type="KEGG" id="vg:30306313"/>
<dbReference type="OrthoDB" id="10330at10239"/>
<dbReference type="Proteomes" id="UP000240804">
    <property type="component" value="Segment"/>
</dbReference>
<feature type="compositionally biased region" description="Basic and acidic residues" evidence="1">
    <location>
        <begin position="201"/>
        <end position="211"/>
    </location>
</feature>
<evidence type="ECO:0000313" key="5">
    <source>
        <dbReference type="Proteomes" id="UP000204537"/>
    </source>
</evidence>
<sequence length="301" mass="32586">MVKRNNYSHNKAHWGGIPGTIQIHTIPDIPLGADPTSAVFENYIPAGFLKCDGAVKSAKDYLLLSQILGVGDECRFKKENQTLRNPDPETGDLGQFQLPDLGSKVIAGSRGSGDYLSTTVGESNTSKVGVEVTPISNIGGRATVNYIGDMVVSSDVYEFNGSPKYNITRDTSAVTLSIDEFQGHYHNVGGGTGLTVVNKNFQHDTTGDGKGPRANSANATAGNSLEETSISVPTGEASHDHTVTRPYTYQPENQPKFQYTHSNVNVDISDMESYVDVDVEDLEVLNRAVTPFILVHYIIKF</sequence>
<dbReference type="SUPFAM" id="SSF88874">
    <property type="entry name" value="Receptor-binding domain of short tail fibre protein gp12"/>
    <property type="match status" value="1"/>
</dbReference>
<dbReference type="RefSeq" id="YP_009321286.1">
    <property type="nucleotide sequence ID" value="NC_031906.1"/>
</dbReference>
<evidence type="ECO:0000313" key="3">
    <source>
        <dbReference type="EMBL" id="AOV58767.1"/>
    </source>
</evidence>
<feature type="compositionally biased region" description="Polar residues" evidence="1">
    <location>
        <begin position="215"/>
        <end position="232"/>
    </location>
</feature>
<organism evidence="4 5">
    <name type="scientific">Synechococcus phage S-CAM3</name>
    <dbReference type="NCBI Taxonomy" id="1883366"/>
    <lineage>
        <taxon>Viruses</taxon>
        <taxon>Duplodnaviria</taxon>
        <taxon>Heunggongvirae</taxon>
        <taxon>Uroviricota</taxon>
        <taxon>Caudoviricetes</taxon>
        <taxon>Pantevenvirales</taxon>
        <taxon>Kyanoviridae</taxon>
        <taxon>Charybdisvirus</taxon>
        <taxon>Charybdisvirus scam3</taxon>
    </lineage>
</organism>
<name>A0A1D8KK31_9CAUD</name>
<dbReference type="EMBL" id="KU686199">
    <property type="protein sequence ID" value="AOV59006.1"/>
    <property type="molecule type" value="Genomic_DNA"/>
</dbReference>
<evidence type="ECO:0000313" key="6">
    <source>
        <dbReference type="Proteomes" id="UP000240804"/>
    </source>
</evidence>
<feature type="region of interest" description="Disordered" evidence="1">
    <location>
        <begin position="199"/>
        <end position="242"/>
    </location>
</feature>
<evidence type="ECO:0000313" key="4">
    <source>
        <dbReference type="EMBL" id="AOV59006.1"/>
    </source>
</evidence>
<evidence type="ECO:0000313" key="2">
    <source>
        <dbReference type="EMBL" id="AOV58528.1"/>
    </source>
</evidence>
<dbReference type="Proteomes" id="UP000240920">
    <property type="component" value="Segment"/>
</dbReference>
<keyword evidence="5" id="KW-1185">Reference proteome</keyword>
<dbReference type="GeneID" id="30306313"/>